<protein>
    <submittedName>
        <fullName evidence="6">LLM class flavin-dependent oxidoreductase</fullName>
    </submittedName>
</protein>
<dbReference type="GO" id="GO:0008726">
    <property type="term" value="F:alkanesulfonate monooxygenase activity"/>
    <property type="evidence" value="ECO:0007669"/>
    <property type="project" value="TreeGrafter"/>
</dbReference>
<dbReference type="CDD" id="cd01097">
    <property type="entry name" value="Tetrahydromethanopterin_reductase"/>
    <property type="match status" value="1"/>
</dbReference>
<keyword evidence="2" id="KW-0288">FMN</keyword>
<evidence type="ECO:0000313" key="6">
    <source>
        <dbReference type="EMBL" id="NED97433.1"/>
    </source>
</evidence>
<keyword evidence="3" id="KW-0560">Oxidoreductase</keyword>
<organism evidence="6 7">
    <name type="scientific">Phytoactinopolyspora alkaliphila</name>
    <dbReference type="NCBI Taxonomy" id="1783498"/>
    <lineage>
        <taxon>Bacteria</taxon>
        <taxon>Bacillati</taxon>
        <taxon>Actinomycetota</taxon>
        <taxon>Actinomycetes</taxon>
        <taxon>Jiangellales</taxon>
        <taxon>Jiangellaceae</taxon>
        <taxon>Phytoactinopolyspora</taxon>
    </lineage>
</organism>
<evidence type="ECO:0000256" key="1">
    <source>
        <dbReference type="ARBA" id="ARBA00022630"/>
    </source>
</evidence>
<dbReference type="Pfam" id="PF00296">
    <property type="entry name" value="Bac_luciferase"/>
    <property type="match status" value="1"/>
</dbReference>
<dbReference type="EMBL" id="JAAGOB010000011">
    <property type="protein sequence ID" value="NED97433.1"/>
    <property type="molecule type" value="Genomic_DNA"/>
</dbReference>
<feature type="domain" description="Luciferase-like" evidence="5">
    <location>
        <begin position="13"/>
        <end position="224"/>
    </location>
</feature>
<dbReference type="AlphaFoldDB" id="A0A6N9YQY8"/>
<evidence type="ECO:0000313" key="7">
    <source>
        <dbReference type="Proteomes" id="UP000469185"/>
    </source>
</evidence>
<reference evidence="6 7" key="1">
    <citation type="submission" date="2020-02" db="EMBL/GenBank/DDBJ databases">
        <authorList>
            <person name="Li X.-J."/>
            <person name="Feng X.-M."/>
        </authorList>
    </citation>
    <scope>NUCLEOTIDE SEQUENCE [LARGE SCALE GENOMIC DNA]</scope>
    <source>
        <strain evidence="6 7">CGMCC 4.7225</strain>
    </source>
</reference>
<sequence length="284" mass="31031">MEFGVFPVPIAAEHADLLRQVQLAEHLGLDLVGVQDHPYQRRYLDTFTLLPWLAARTDRIRFFPDVAHMPLRPPAMLAKAIASLDVLSGGRIELGLGAGAYPEASQAMGAPVRQPRESVAAVEEAISIIRRFWESPRQAIHHRGRHFELGGVKAGPPPAHDIGIWVGGDGPRMLRVVASMADGWISPGTRHLTFGGLLAKRDELDRYAADADRDPATIRRLTDVSGTITDGPTSSWLHGPVDHWVDELKALAAAGFDTFIFWPDEATDEQIHAFAEVAGQLRGG</sequence>
<evidence type="ECO:0000256" key="2">
    <source>
        <dbReference type="ARBA" id="ARBA00022643"/>
    </source>
</evidence>
<name>A0A6N9YQY8_9ACTN</name>
<dbReference type="InterPro" id="IPR036661">
    <property type="entry name" value="Luciferase-like_sf"/>
</dbReference>
<dbReference type="PANTHER" id="PTHR42847:SF4">
    <property type="entry name" value="ALKANESULFONATE MONOOXYGENASE-RELATED"/>
    <property type="match status" value="1"/>
</dbReference>
<keyword evidence="4" id="KW-0503">Monooxygenase</keyword>
<dbReference type="PANTHER" id="PTHR42847">
    <property type="entry name" value="ALKANESULFONATE MONOOXYGENASE"/>
    <property type="match status" value="1"/>
</dbReference>
<gene>
    <name evidence="6" type="ORF">G1H11_19225</name>
</gene>
<dbReference type="InterPro" id="IPR011251">
    <property type="entry name" value="Luciferase-like_dom"/>
</dbReference>
<evidence type="ECO:0000256" key="3">
    <source>
        <dbReference type="ARBA" id="ARBA00023002"/>
    </source>
</evidence>
<comment type="caution">
    <text evidence="6">The sequence shown here is derived from an EMBL/GenBank/DDBJ whole genome shotgun (WGS) entry which is preliminary data.</text>
</comment>
<dbReference type="InterPro" id="IPR050172">
    <property type="entry name" value="SsuD_RutA_monooxygenase"/>
</dbReference>
<dbReference type="SUPFAM" id="SSF51679">
    <property type="entry name" value="Bacterial luciferase-like"/>
    <property type="match status" value="1"/>
</dbReference>
<dbReference type="Gene3D" id="3.20.20.30">
    <property type="entry name" value="Luciferase-like domain"/>
    <property type="match status" value="1"/>
</dbReference>
<keyword evidence="7" id="KW-1185">Reference proteome</keyword>
<evidence type="ECO:0000259" key="5">
    <source>
        <dbReference type="Pfam" id="PF00296"/>
    </source>
</evidence>
<proteinExistence type="predicted"/>
<accession>A0A6N9YQY8</accession>
<keyword evidence="1" id="KW-0285">Flavoprotein</keyword>
<dbReference type="Proteomes" id="UP000469185">
    <property type="component" value="Unassembled WGS sequence"/>
</dbReference>
<evidence type="ECO:0000256" key="4">
    <source>
        <dbReference type="ARBA" id="ARBA00023033"/>
    </source>
</evidence>
<dbReference type="GO" id="GO:0046306">
    <property type="term" value="P:alkanesulfonate catabolic process"/>
    <property type="evidence" value="ECO:0007669"/>
    <property type="project" value="TreeGrafter"/>
</dbReference>